<evidence type="ECO:0000256" key="1">
    <source>
        <dbReference type="SAM" id="MobiDB-lite"/>
    </source>
</evidence>
<protein>
    <submittedName>
        <fullName evidence="2">Uncharacterized protein</fullName>
    </submittedName>
</protein>
<sequence>MTGQPFLPPAQRWWRHAPLLLALPSDNCGGSKDSGDLDSSNHYLREILDVNGKAGGERGDKVMATACRLGSGPIPTLARRACLCCLTLAARGAAALDPTQEGGEKPTALSWGCSPAPVGEGQLRRSSAPSAPHRRC</sequence>
<proteinExistence type="predicted"/>
<comment type="caution">
    <text evidence="2">The sequence shown here is derived from an EMBL/GenBank/DDBJ whole genome shotgun (WGS) entry which is preliminary data.</text>
</comment>
<evidence type="ECO:0000313" key="2">
    <source>
        <dbReference type="EMBL" id="EJK73139.1"/>
    </source>
</evidence>
<accession>K0T7S9</accession>
<dbReference type="EMBL" id="AGNL01004782">
    <property type="protein sequence ID" value="EJK73139.1"/>
    <property type="molecule type" value="Genomic_DNA"/>
</dbReference>
<feature type="compositionally biased region" description="Low complexity" evidence="1">
    <location>
        <begin position="124"/>
        <end position="136"/>
    </location>
</feature>
<gene>
    <name evidence="2" type="ORF">THAOC_05256</name>
</gene>
<organism evidence="2 3">
    <name type="scientific">Thalassiosira oceanica</name>
    <name type="common">Marine diatom</name>
    <dbReference type="NCBI Taxonomy" id="159749"/>
    <lineage>
        <taxon>Eukaryota</taxon>
        <taxon>Sar</taxon>
        <taxon>Stramenopiles</taxon>
        <taxon>Ochrophyta</taxon>
        <taxon>Bacillariophyta</taxon>
        <taxon>Coscinodiscophyceae</taxon>
        <taxon>Thalassiosirophycidae</taxon>
        <taxon>Thalassiosirales</taxon>
        <taxon>Thalassiosiraceae</taxon>
        <taxon>Thalassiosira</taxon>
    </lineage>
</organism>
<keyword evidence="3" id="KW-1185">Reference proteome</keyword>
<dbReference type="Proteomes" id="UP000266841">
    <property type="component" value="Unassembled WGS sequence"/>
</dbReference>
<reference evidence="2 3" key="1">
    <citation type="journal article" date="2012" name="Genome Biol.">
        <title>Genome and low-iron response of an oceanic diatom adapted to chronic iron limitation.</title>
        <authorList>
            <person name="Lommer M."/>
            <person name="Specht M."/>
            <person name="Roy A.S."/>
            <person name="Kraemer L."/>
            <person name="Andreson R."/>
            <person name="Gutowska M.A."/>
            <person name="Wolf J."/>
            <person name="Bergner S.V."/>
            <person name="Schilhabel M.B."/>
            <person name="Klostermeier U.C."/>
            <person name="Beiko R.G."/>
            <person name="Rosenstiel P."/>
            <person name="Hippler M."/>
            <person name="Laroche J."/>
        </authorList>
    </citation>
    <scope>NUCLEOTIDE SEQUENCE [LARGE SCALE GENOMIC DNA]</scope>
    <source>
        <strain evidence="2 3">CCMP1005</strain>
    </source>
</reference>
<evidence type="ECO:0000313" key="3">
    <source>
        <dbReference type="Proteomes" id="UP000266841"/>
    </source>
</evidence>
<dbReference type="AlphaFoldDB" id="K0T7S9"/>
<name>K0T7S9_THAOC</name>
<feature type="region of interest" description="Disordered" evidence="1">
    <location>
        <begin position="97"/>
        <end position="136"/>
    </location>
</feature>